<name>A0A4U5N2D6_STECR</name>
<feature type="signal peptide" evidence="2">
    <location>
        <begin position="1"/>
        <end position="19"/>
    </location>
</feature>
<feature type="chain" id="PRO_5020648628" evidence="2">
    <location>
        <begin position="20"/>
        <end position="403"/>
    </location>
</feature>
<keyword evidence="1" id="KW-1133">Transmembrane helix</keyword>
<evidence type="ECO:0000313" key="3">
    <source>
        <dbReference type="EMBL" id="TKR76567.1"/>
    </source>
</evidence>
<keyword evidence="1" id="KW-0812">Transmembrane</keyword>
<dbReference type="AlphaFoldDB" id="A0A4U5N2D6"/>
<gene>
    <name evidence="3" type="ORF">L596_017686</name>
</gene>
<reference evidence="3 4" key="1">
    <citation type="journal article" date="2015" name="Genome Biol.">
        <title>Comparative genomics of Steinernema reveals deeply conserved gene regulatory networks.</title>
        <authorList>
            <person name="Dillman A.R."/>
            <person name="Macchietto M."/>
            <person name="Porter C.F."/>
            <person name="Rogers A."/>
            <person name="Williams B."/>
            <person name="Antoshechkin I."/>
            <person name="Lee M.M."/>
            <person name="Goodwin Z."/>
            <person name="Lu X."/>
            <person name="Lewis E.E."/>
            <person name="Goodrich-Blair H."/>
            <person name="Stock S.P."/>
            <person name="Adams B.J."/>
            <person name="Sternberg P.W."/>
            <person name="Mortazavi A."/>
        </authorList>
    </citation>
    <scope>NUCLEOTIDE SEQUENCE [LARGE SCALE GENOMIC DNA]</scope>
    <source>
        <strain evidence="3 4">ALL</strain>
    </source>
</reference>
<protein>
    <submittedName>
        <fullName evidence="3">Uncharacterized protein</fullName>
    </submittedName>
</protein>
<dbReference type="Proteomes" id="UP000298663">
    <property type="component" value="Unassembled WGS sequence"/>
</dbReference>
<evidence type="ECO:0000256" key="2">
    <source>
        <dbReference type="SAM" id="SignalP"/>
    </source>
</evidence>
<evidence type="ECO:0000256" key="1">
    <source>
        <dbReference type="SAM" id="Phobius"/>
    </source>
</evidence>
<keyword evidence="4" id="KW-1185">Reference proteome</keyword>
<dbReference type="EMBL" id="AZBU02000005">
    <property type="protein sequence ID" value="TKR76567.1"/>
    <property type="molecule type" value="Genomic_DNA"/>
</dbReference>
<keyword evidence="1" id="KW-0472">Membrane</keyword>
<accession>A0A4U5N2D6</accession>
<organism evidence="3 4">
    <name type="scientific">Steinernema carpocapsae</name>
    <name type="common">Entomopathogenic nematode</name>
    <dbReference type="NCBI Taxonomy" id="34508"/>
    <lineage>
        <taxon>Eukaryota</taxon>
        <taxon>Metazoa</taxon>
        <taxon>Ecdysozoa</taxon>
        <taxon>Nematoda</taxon>
        <taxon>Chromadorea</taxon>
        <taxon>Rhabditida</taxon>
        <taxon>Tylenchina</taxon>
        <taxon>Panagrolaimomorpha</taxon>
        <taxon>Strongyloidoidea</taxon>
        <taxon>Steinernematidae</taxon>
        <taxon>Steinernema</taxon>
    </lineage>
</organism>
<comment type="caution">
    <text evidence="3">The sequence shown here is derived from an EMBL/GenBank/DDBJ whole genome shotgun (WGS) entry which is preliminary data.</text>
</comment>
<feature type="transmembrane region" description="Helical" evidence="1">
    <location>
        <begin position="332"/>
        <end position="360"/>
    </location>
</feature>
<sequence length="403" mass="45920">MLRATSVVVVLLSFIFTHAENIPEGCWSDSIALTDPDGCENSTTWMEIGGHFCGQKLYSSSFQEKLNCFGGRRGIDFVCCNAIRPEDSQPPPHLSARFKHHVLTILRQLIWNRKTLSVLEQNNTAVFNSFFQELIPALPKETPKLAPELLTPGELMPYGIFHGPCKSFSGIHKWLDVLREAPHKNLIAKSKNTQDKFGKDLWSKRHMIAKMRSNILCEIVVRLVMYVGQLAACPDVVPSKVINTVDHHLHNYLYHIYNNNNDSIFPDLSEQFNSTIEQLIVEHLWGVPEDTLKSLLKNEKPLKAILEYYKEHESEIYGQDASKTPDQANFNFAAFLFTSLLVAMGFATGLIVCQLLNAFYRGERYLSALRLDRKKKATTTESRKELAVYQNPHVSESVLFERF</sequence>
<evidence type="ECO:0000313" key="4">
    <source>
        <dbReference type="Proteomes" id="UP000298663"/>
    </source>
</evidence>
<proteinExistence type="predicted"/>
<keyword evidence="2" id="KW-0732">Signal</keyword>
<reference evidence="3 4" key="2">
    <citation type="journal article" date="2019" name="G3 (Bethesda)">
        <title>Hybrid Assembly of the Genome of the Entomopathogenic Nematode Steinernema carpocapsae Identifies the X-Chromosome.</title>
        <authorList>
            <person name="Serra L."/>
            <person name="Macchietto M."/>
            <person name="Macias-Munoz A."/>
            <person name="McGill C.J."/>
            <person name="Rodriguez I.M."/>
            <person name="Rodriguez B."/>
            <person name="Murad R."/>
            <person name="Mortazavi A."/>
        </authorList>
    </citation>
    <scope>NUCLEOTIDE SEQUENCE [LARGE SCALE GENOMIC DNA]</scope>
    <source>
        <strain evidence="3 4">ALL</strain>
    </source>
</reference>